<dbReference type="EMBL" id="LUCH01017355">
    <property type="protein sequence ID" value="KAF5395063.1"/>
    <property type="molecule type" value="Genomic_DNA"/>
</dbReference>
<dbReference type="AlphaFoldDB" id="A0A8J4WD93"/>
<evidence type="ECO:0000313" key="3">
    <source>
        <dbReference type="Proteomes" id="UP000748531"/>
    </source>
</evidence>
<reference evidence="2" key="1">
    <citation type="submission" date="2019-05" db="EMBL/GenBank/DDBJ databases">
        <title>Annotation for the trematode Paragonimus heterotremus.</title>
        <authorList>
            <person name="Choi Y.-J."/>
        </authorList>
    </citation>
    <scope>NUCLEOTIDE SEQUENCE</scope>
    <source>
        <strain evidence="2">LC</strain>
    </source>
</reference>
<organism evidence="2 3">
    <name type="scientific">Paragonimus heterotremus</name>
    <dbReference type="NCBI Taxonomy" id="100268"/>
    <lineage>
        <taxon>Eukaryota</taxon>
        <taxon>Metazoa</taxon>
        <taxon>Spiralia</taxon>
        <taxon>Lophotrochozoa</taxon>
        <taxon>Platyhelminthes</taxon>
        <taxon>Trematoda</taxon>
        <taxon>Digenea</taxon>
        <taxon>Plagiorchiida</taxon>
        <taxon>Troglotremata</taxon>
        <taxon>Troglotrematidae</taxon>
        <taxon>Paragonimus</taxon>
    </lineage>
</organism>
<evidence type="ECO:0000313" key="2">
    <source>
        <dbReference type="EMBL" id="KAF5395063.1"/>
    </source>
</evidence>
<dbReference type="Proteomes" id="UP000748531">
    <property type="component" value="Unassembled WGS sequence"/>
</dbReference>
<proteinExistence type="predicted"/>
<protein>
    <submittedName>
        <fullName evidence="2">Uncharacterized protein</fullName>
    </submittedName>
</protein>
<evidence type="ECO:0000256" key="1">
    <source>
        <dbReference type="SAM" id="Coils"/>
    </source>
</evidence>
<keyword evidence="3" id="KW-1185">Reference proteome</keyword>
<accession>A0A8J4WD93</accession>
<sequence>MEPTGHGTSAEVLPFAFSTQELNGFRFPQPPPLDLNRTGYTTGQDVVAYWSRLGVSEPEKTLKHLGFQEEQQIDLKKLMNLLENRAISLIPRDNPVCTAALLTVLNELCLTDRQQREVTEHSEVHLVEQSVLAEQFRQEVSECRSELKRVSDERDRLQSEVDIEKQTEYEEIKQQLEEAIKLANTSSTKDSRLPQNLTTVSEQKNELSQHNARLHDRITQLESEYEKRFYETRSPEEETSLSNLCRNASRISPAKSAEKLACQLEIALKERAALLEYQLELEETLKIQAEQISMLQHRGSTWNLEPDRTDNKDNLPVTGTNARDCEFMVV</sequence>
<feature type="coiled-coil region" evidence="1">
    <location>
        <begin position="133"/>
        <end position="167"/>
    </location>
</feature>
<gene>
    <name evidence="2" type="ORF">PHET_08335</name>
</gene>
<comment type="caution">
    <text evidence="2">The sequence shown here is derived from an EMBL/GenBank/DDBJ whole genome shotgun (WGS) entry which is preliminary data.</text>
</comment>
<keyword evidence="1" id="KW-0175">Coiled coil</keyword>
<name>A0A8J4WD93_9TREM</name>
<dbReference type="OrthoDB" id="6266341at2759"/>